<keyword evidence="2" id="KW-1185">Reference proteome</keyword>
<dbReference type="RefSeq" id="WP_133060512.1">
    <property type="nucleotide sequence ID" value="NZ_CBCSCN010000006.1"/>
</dbReference>
<protein>
    <submittedName>
        <fullName evidence="1">Uncharacterized protein</fullName>
    </submittedName>
</protein>
<gene>
    <name evidence="1" type="ORF">EHSB41UT_02691</name>
</gene>
<dbReference type="Proteomes" id="UP000196573">
    <property type="component" value="Unassembled WGS sequence"/>
</dbReference>
<evidence type="ECO:0000313" key="1">
    <source>
        <dbReference type="EMBL" id="SMA48317.1"/>
    </source>
</evidence>
<name>A0A1X7ALG9_9GAMM</name>
<dbReference type="EMBL" id="FWPT01000006">
    <property type="protein sequence ID" value="SMA48317.1"/>
    <property type="molecule type" value="Genomic_DNA"/>
</dbReference>
<evidence type="ECO:0000313" key="2">
    <source>
        <dbReference type="Proteomes" id="UP000196573"/>
    </source>
</evidence>
<accession>A0A1X7ALG9</accession>
<dbReference type="AlphaFoldDB" id="A0A1X7ALG9"/>
<reference evidence="1 2" key="1">
    <citation type="submission" date="2017-03" db="EMBL/GenBank/DDBJ databases">
        <authorList>
            <person name="Afonso C.L."/>
            <person name="Miller P.J."/>
            <person name="Scott M.A."/>
            <person name="Spackman E."/>
            <person name="Goraichik I."/>
            <person name="Dimitrov K.M."/>
            <person name="Suarez D.L."/>
            <person name="Swayne D.E."/>
        </authorList>
    </citation>
    <scope>NUCLEOTIDE SEQUENCE [LARGE SCALE GENOMIC DNA]</scope>
    <source>
        <strain evidence="1">SB41UT1</strain>
    </source>
</reference>
<proteinExistence type="predicted"/>
<organism evidence="1 2">
    <name type="scientific">Parendozoicomonas haliclonae</name>
    <dbReference type="NCBI Taxonomy" id="1960125"/>
    <lineage>
        <taxon>Bacteria</taxon>
        <taxon>Pseudomonadati</taxon>
        <taxon>Pseudomonadota</taxon>
        <taxon>Gammaproteobacteria</taxon>
        <taxon>Oceanospirillales</taxon>
        <taxon>Endozoicomonadaceae</taxon>
        <taxon>Parendozoicomonas</taxon>
    </lineage>
</organism>
<sequence length="156" mass="17724">MNNEYESAFMRISMRTGLFNLFTVGALVISSSLVHAALPPGAYEHLQENAEESLTVFVCKVNSEFQFNRSFVNAEVIIDSVERSASELQRRQRIPIQYDIYHGRLIGPRKAFLLETGHTYQVYLNNSDDGYTLAAYGESFVKLDKKNTDLSCQQID</sequence>